<keyword evidence="2" id="KW-1133">Transmembrane helix</keyword>
<feature type="compositionally biased region" description="Basic and acidic residues" evidence="1">
    <location>
        <begin position="106"/>
        <end position="116"/>
    </location>
</feature>
<organism evidence="3 4">
    <name type="scientific">Pocillopora damicornis</name>
    <name type="common">Cauliflower coral</name>
    <name type="synonym">Millepora damicornis</name>
    <dbReference type="NCBI Taxonomy" id="46731"/>
    <lineage>
        <taxon>Eukaryota</taxon>
        <taxon>Metazoa</taxon>
        <taxon>Cnidaria</taxon>
        <taxon>Anthozoa</taxon>
        <taxon>Hexacorallia</taxon>
        <taxon>Scleractinia</taxon>
        <taxon>Astrocoeniina</taxon>
        <taxon>Pocilloporidae</taxon>
        <taxon>Pocillopora</taxon>
    </lineage>
</organism>
<reference evidence="3 4" key="1">
    <citation type="journal article" date="2018" name="Sci. Rep.">
        <title>Comparative analysis of the Pocillopora damicornis genome highlights role of immune system in coral evolution.</title>
        <authorList>
            <person name="Cunning R."/>
            <person name="Bay R.A."/>
            <person name="Gillette P."/>
            <person name="Baker A.C."/>
            <person name="Traylor-Knowles N."/>
        </authorList>
    </citation>
    <scope>NUCLEOTIDE SEQUENCE [LARGE SCALE GENOMIC DNA]</scope>
    <source>
        <strain evidence="3">RSMAS</strain>
        <tissue evidence="3">Whole animal</tissue>
    </source>
</reference>
<dbReference type="AlphaFoldDB" id="A0A3M6V3K8"/>
<feature type="compositionally biased region" description="Basic and acidic residues" evidence="1">
    <location>
        <begin position="7"/>
        <end position="20"/>
    </location>
</feature>
<dbReference type="EMBL" id="RCHS01000141">
    <property type="protein sequence ID" value="RMX60491.1"/>
    <property type="molecule type" value="Genomic_DNA"/>
</dbReference>
<accession>A0A3M6V3K8</accession>
<evidence type="ECO:0000313" key="3">
    <source>
        <dbReference type="EMBL" id="RMX60491.1"/>
    </source>
</evidence>
<sequence>MTSGETQHFESKSFNQRESDAIQGMDSESSTDWASAYFEYHASGSGEHKEMKQPKIYDEWEFDTTEDSDLNSGPGSSPKPARPRHIQTKSGDKWVTDDPGDNQQDAEIHLGSDRKPPTKPGSDIRWIGLSLAHRKSYEEIVSVGKGDNKKEEEKGVGFSIIITSVVAGVFLFLLTISLLVFTWPIRKYYEYKYTTMRNDNANTGQDGGEELTSIRVDSIHPSAAEYPAGYYYYFYPQEEPMPGPHQTSETNEYLVASTNDYVGTAVPQGAAVPHGTEVPQVTEVSQGIHDKVRKTKDVITDDRKRDFRNVERRKIIKRHTSERKNSLLDSLTTAKLLIYGHSKNKEFEKKASERRRVIKGCESELLPQSITFADEIQTAYSVIVPKWNHRESLRKSKEKCQAMKNQFSGKRKPSLTEEIKFAREIIVDSERRKYEIPAAVIEEVGIPPGGARTS</sequence>
<evidence type="ECO:0000256" key="1">
    <source>
        <dbReference type="SAM" id="MobiDB-lite"/>
    </source>
</evidence>
<dbReference type="Proteomes" id="UP000275408">
    <property type="component" value="Unassembled WGS sequence"/>
</dbReference>
<feature type="transmembrane region" description="Helical" evidence="2">
    <location>
        <begin position="158"/>
        <end position="183"/>
    </location>
</feature>
<proteinExistence type="predicted"/>
<feature type="compositionally biased region" description="Acidic residues" evidence="1">
    <location>
        <begin position="59"/>
        <end position="69"/>
    </location>
</feature>
<feature type="region of interest" description="Disordered" evidence="1">
    <location>
        <begin position="42"/>
        <end position="123"/>
    </location>
</feature>
<comment type="caution">
    <text evidence="3">The sequence shown here is derived from an EMBL/GenBank/DDBJ whole genome shotgun (WGS) entry which is preliminary data.</text>
</comment>
<keyword evidence="2" id="KW-0472">Membrane</keyword>
<name>A0A3M6V3K8_POCDA</name>
<dbReference type="OrthoDB" id="5990349at2759"/>
<evidence type="ECO:0000313" key="4">
    <source>
        <dbReference type="Proteomes" id="UP000275408"/>
    </source>
</evidence>
<keyword evidence="4" id="KW-1185">Reference proteome</keyword>
<feature type="compositionally biased region" description="Basic and acidic residues" evidence="1">
    <location>
        <begin position="46"/>
        <end position="58"/>
    </location>
</feature>
<gene>
    <name evidence="3" type="ORF">pdam_00001466</name>
</gene>
<evidence type="ECO:0000256" key="2">
    <source>
        <dbReference type="SAM" id="Phobius"/>
    </source>
</evidence>
<protein>
    <submittedName>
        <fullName evidence="3">Uncharacterized protein</fullName>
    </submittedName>
</protein>
<feature type="region of interest" description="Disordered" evidence="1">
    <location>
        <begin position="1"/>
        <end position="30"/>
    </location>
</feature>
<keyword evidence="2" id="KW-0812">Transmembrane</keyword>